<dbReference type="CDD" id="cd07005">
    <property type="entry name" value="cupin_WbuC-like"/>
    <property type="match status" value="1"/>
</dbReference>
<dbReference type="Pfam" id="PF19480">
    <property type="entry name" value="DUF6016"/>
    <property type="match status" value="1"/>
</dbReference>
<proteinExistence type="predicted"/>
<evidence type="ECO:0000313" key="3">
    <source>
        <dbReference type="EMBL" id="MBJ6751327.1"/>
    </source>
</evidence>
<keyword evidence="4" id="KW-1185">Reference proteome</keyword>
<dbReference type="EMBL" id="JAEMHL010000007">
    <property type="protein sequence ID" value="MBJ6751327.1"/>
    <property type="molecule type" value="Genomic_DNA"/>
</dbReference>
<dbReference type="Proteomes" id="UP000614714">
    <property type="component" value="Unassembled WGS sequence"/>
</dbReference>
<feature type="region of interest" description="Disordered" evidence="1">
    <location>
        <begin position="1"/>
        <end position="29"/>
    </location>
</feature>
<dbReference type="RefSeq" id="WP_199389804.1">
    <property type="nucleotide sequence ID" value="NZ_JAEMHL010000007.1"/>
</dbReference>
<organism evidence="3 4">
    <name type="scientific">Geomonas anaerohicana</name>
    <dbReference type="NCBI Taxonomy" id="2798583"/>
    <lineage>
        <taxon>Bacteria</taxon>
        <taxon>Pseudomonadati</taxon>
        <taxon>Thermodesulfobacteriota</taxon>
        <taxon>Desulfuromonadia</taxon>
        <taxon>Geobacterales</taxon>
        <taxon>Geobacteraceae</taxon>
        <taxon>Geomonas</taxon>
    </lineage>
</organism>
<protein>
    <submittedName>
        <fullName evidence="3">WbuC family cupin fold metalloprotein</fullName>
    </submittedName>
</protein>
<reference evidence="3 4" key="1">
    <citation type="submission" date="2020-12" db="EMBL/GenBank/DDBJ databases">
        <title>Geomonas sp. Red421, isolated from paddy soil.</title>
        <authorList>
            <person name="Xu Z."/>
            <person name="Zhang Z."/>
            <person name="Masuda Y."/>
            <person name="Itoh H."/>
            <person name="Senoo K."/>
        </authorList>
    </citation>
    <scope>NUCLEOTIDE SEQUENCE [LARGE SCALE GENOMIC DNA]</scope>
    <source>
        <strain evidence="3 4">Red421</strain>
    </source>
</reference>
<feature type="domain" description="Cupin fold metalloprotein WbuC cupin" evidence="2">
    <location>
        <begin position="4"/>
        <end position="85"/>
    </location>
</feature>
<sequence length="161" mass="17957">MKTIDHDDLDSLSAEARQSPRQRMNRNLHGELADPVQRLAIAMEPGTYIRPHHHRQTWEILTPLRGRFVVLSFDDSGVVVGRAVLGEDTCVVEIPVGGWHAVLSLDEGGVIFEVKCGPYAPFKEEDFASWSPAAEDQAHGELMRWFAHARVGERWSGCGEA</sequence>
<dbReference type="SUPFAM" id="SSF51182">
    <property type="entry name" value="RmlC-like cupins"/>
    <property type="match status" value="1"/>
</dbReference>
<dbReference type="InterPro" id="IPR011051">
    <property type="entry name" value="RmlC_Cupin_sf"/>
</dbReference>
<dbReference type="InterPro" id="IPR014710">
    <property type="entry name" value="RmlC-like_jellyroll"/>
</dbReference>
<evidence type="ECO:0000256" key="1">
    <source>
        <dbReference type="SAM" id="MobiDB-lite"/>
    </source>
</evidence>
<comment type="caution">
    <text evidence="3">The sequence shown here is derived from an EMBL/GenBank/DDBJ whole genome shotgun (WGS) entry which is preliminary data.</text>
</comment>
<evidence type="ECO:0000313" key="4">
    <source>
        <dbReference type="Proteomes" id="UP000614714"/>
    </source>
</evidence>
<dbReference type="Gene3D" id="2.60.120.10">
    <property type="entry name" value="Jelly Rolls"/>
    <property type="match status" value="1"/>
</dbReference>
<accession>A0ABS0YGD9</accession>
<dbReference type="InterPro" id="IPR046058">
    <property type="entry name" value="WbuC_cupin"/>
</dbReference>
<dbReference type="InterPro" id="IPR027565">
    <property type="entry name" value="Cupin_WbuC"/>
</dbReference>
<name>A0ABS0YGD9_9BACT</name>
<evidence type="ECO:0000259" key="2">
    <source>
        <dbReference type="Pfam" id="PF19480"/>
    </source>
</evidence>
<dbReference type="NCBIfam" id="TIGR04366">
    <property type="entry name" value="cupin_WbuC"/>
    <property type="match status" value="1"/>
</dbReference>
<gene>
    <name evidence="3" type="ORF">JFN91_13990</name>
</gene>